<dbReference type="PROSITE" id="PS50043">
    <property type="entry name" value="HTH_LUXR_2"/>
    <property type="match status" value="1"/>
</dbReference>
<evidence type="ECO:0000256" key="1">
    <source>
        <dbReference type="ARBA" id="ARBA00022553"/>
    </source>
</evidence>
<dbReference type="Gene3D" id="3.40.50.2300">
    <property type="match status" value="1"/>
</dbReference>
<dbReference type="SMART" id="SM00448">
    <property type="entry name" value="REC"/>
    <property type="match status" value="1"/>
</dbReference>
<dbReference type="InterPro" id="IPR011006">
    <property type="entry name" value="CheY-like_superfamily"/>
</dbReference>
<dbReference type="Proteomes" id="UP000695802">
    <property type="component" value="Unassembled WGS sequence"/>
</dbReference>
<sequence length="205" mass="21825">MPIRILVVDDHPLLREGMAAVLAAQPDLQLVGEAADGLQALQAYRTLRPDLVLLDLQLPGLGGIEVIVALRKEFPQARIVVVTASRGDVQAVRALEAGASGYLLKSGLRRELVDTVRAVHQGRRQVQAEVAAGIAEHLLGDSLSAREIQVLQSVAAGNSNKAIAALLSIAEETVKAHMKNILCKLGARDRTHAVAIAVKRGIIEL</sequence>
<dbReference type="PROSITE" id="PS00622">
    <property type="entry name" value="HTH_LUXR_1"/>
    <property type="match status" value="1"/>
</dbReference>
<dbReference type="InterPro" id="IPR000792">
    <property type="entry name" value="Tscrpt_reg_LuxR_C"/>
</dbReference>
<dbReference type="RefSeq" id="WP_179565666.1">
    <property type="nucleotide sequence ID" value="NZ_JACSQX010000001.1"/>
</dbReference>
<keyword evidence="7" id="KW-1185">Reference proteome</keyword>
<dbReference type="InterPro" id="IPR051015">
    <property type="entry name" value="EvgA-like"/>
</dbReference>
<keyword evidence="1 3" id="KW-0597">Phosphoprotein</keyword>
<dbReference type="SMART" id="SM00421">
    <property type="entry name" value="HTH_LUXR"/>
    <property type="match status" value="1"/>
</dbReference>
<organism evidence="6 7">
    <name type="scientific">Xanthomonas bonasiae</name>
    <dbReference type="NCBI Taxonomy" id="2810351"/>
    <lineage>
        <taxon>Bacteria</taxon>
        <taxon>Pseudomonadati</taxon>
        <taxon>Pseudomonadota</taxon>
        <taxon>Gammaproteobacteria</taxon>
        <taxon>Lysobacterales</taxon>
        <taxon>Lysobacteraceae</taxon>
        <taxon>Xanthomonas</taxon>
    </lineage>
</organism>
<evidence type="ECO:0000256" key="3">
    <source>
        <dbReference type="PROSITE-ProRule" id="PRU00169"/>
    </source>
</evidence>
<protein>
    <submittedName>
        <fullName evidence="6">Response regulator transcription factor</fullName>
    </submittedName>
</protein>
<dbReference type="Pfam" id="PF00072">
    <property type="entry name" value="Response_reg"/>
    <property type="match status" value="1"/>
</dbReference>
<evidence type="ECO:0000313" key="7">
    <source>
        <dbReference type="Proteomes" id="UP000695802"/>
    </source>
</evidence>
<name>A0ABS3AXV7_9XANT</name>
<feature type="domain" description="Response regulatory" evidence="5">
    <location>
        <begin position="4"/>
        <end position="120"/>
    </location>
</feature>
<dbReference type="InterPro" id="IPR016032">
    <property type="entry name" value="Sig_transdc_resp-reg_C-effctor"/>
</dbReference>
<accession>A0ABS3AXV7</accession>
<gene>
    <name evidence="6" type="ORF">JR064_03290</name>
</gene>
<comment type="caution">
    <text evidence="6">The sequence shown here is derived from an EMBL/GenBank/DDBJ whole genome shotgun (WGS) entry which is preliminary data.</text>
</comment>
<dbReference type="SUPFAM" id="SSF52172">
    <property type="entry name" value="CheY-like"/>
    <property type="match status" value="1"/>
</dbReference>
<evidence type="ECO:0000259" key="4">
    <source>
        <dbReference type="PROSITE" id="PS50043"/>
    </source>
</evidence>
<reference evidence="6 7" key="1">
    <citation type="submission" date="2021-02" db="EMBL/GenBank/DDBJ databases">
        <title>Taxonomically Unique Crown Gall-Associated Xanthomonas Stains Have Deficiency in Virulence Repertories.</title>
        <authorList>
            <person name="Mafakheri H."/>
            <person name="Taghavi S.M."/>
            <person name="Dimkic I."/>
            <person name="Nemanja K."/>
            <person name="Osdaghi E."/>
        </authorList>
    </citation>
    <scope>NUCLEOTIDE SEQUENCE [LARGE SCALE GENOMIC DNA]</scope>
    <source>
        <strain evidence="6 7">FX4</strain>
    </source>
</reference>
<dbReference type="InterPro" id="IPR058245">
    <property type="entry name" value="NreC/VraR/RcsB-like_REC"/>
</dbReference>
<dbReference type="CDD" id="cd06170">
    <property type="entry name" value="LuxR_C_like"/>
    <property type="match status" value="1"/>
</dbReference>
<proteinExistence type="predicted"/>
<dbReference type="InterPro" id="IPR001789">
    <property type="entry name" value="Sig_transdc_resp-reg_receiver"/>
</dbReference>
<dbReference type="PROSITE" id="PS50110">
    <property type="entry name" value="RESPONSE_REGULATORY"/>
    <property type="match status" value="1"/>
</dbReference>
<dbReference type="SUPFAM" id="SSF46894">
    <property type="entry name" value="C-terminal effector domain of the bipartite response regulators"/>
    <property type="match status" value="1"/>
</dbReference>
<feature type="domain" description="HTH luxR-type" evidence="4">
    <location>
        <begin position="136"/>
        <end position="201"/>
    </location>
</feature>
<dbReference type="PANTHER" id="PTHR45566:SF2">
    <property type="entry name" value="NARL SUBFAMILY"/>
    <property type="match status" value="1"/>
</dbReference>
<dbReference type="Pfam" id="PF00196">
    <property type="entry name" value="GerE"/>
    <property type="match status" value="1"/>
</dbReference>
<dbReference type="PANTHER" id="PTHR45566">
    <property type="entry name" value="HTH-TYPE TRANSCRIPTIONAL REGULATOR YHJB-RELATED"/>
    <property type="match status" value="1"/>
</dbReference>
<dbReference type="PRINTS" id="PR00038">
    <property type="entry name" value="HTHLUXR"/>
</dbReference>
<dbReference type="CDD" id="cd17535">
    <property type="entry name" value="REC_NarL-like"/>
    <property type="match status" value="1"/>
</dbReference>
<dbReference type="EMBL" id="JAFIWB010000002">
    <property type="protein sequence ID" value="MBN6101187.1"/>
    <property type="molecule type" value="Genomic_DNA"/>
</dbReference>
<evidence type="ECO:0000313" key="6">
    <source>
        <dbReference type="EMBL" id="MBN6101187.1"/>
    </source>
</evidence>
<evidence type="ECO:0000256" key="2">
    <source>
        <dbReference type="ARBA" id="ARBA00023125"/>
    </source>
</evidence>
<keyword evidence="2" id="KW-0238">DNA-binding</keyword>
<evidence type="ECO:0000259" key="5">
    <source>
        <dbReference type="PROSITE" id="PS50110"/>
    </source>
</evidence>
<feature type="modified residue" description="4-aspartylphosphate" evidence="3">
    <location>
        <position position="55"/>
    </location>
</feature>